<evidence type="ECO:0000256" key="2">
    <source>
        <dbReference type="ARBA" id="ARBA00009477"/>
    </source>
</evidence>
<evidence type="ECO:0000259" key="11">
    <source>
        <dbReference type="Pfam" id="PF25994"/>
    </source>
</evidence>
<accession>A0A7X0DEJ5</accession>
<feature type="coiled-coil region" evidence="10">
    <location>
        <begin position="159"/>
        <end position="193"/>
    </location>
</feature>
<reference evidence="13 14" key="1">
    <citation type="submission" date="2020-08" db="EMBL/GenBank/DDBJ databases">
        <title>Genomic Encyclopedia of Type Strains, Phase IV (KMG-IV): sequencing the most valuable type-strain genomes for metagenomic binning, comparative biology and taxonomic classification.</title>
        <authorList>
            <person name="Goeker M."/>
        </authorList>
    </citation>
    <scope>NUCLEOTIDE SEQUENCE [LARGE SCALE GENOMIC DNA]</scope>
    <source>
        <strain evidence="13 14">DSM 102134</strain>
    </source>
</reference>
<evidence type="ECO:0000256" key="5">
    <source>
        <dbReference type="ARBA" id="ARBA00022519"/>
    </source>
</evidence>
<comment type="subcellular location">
    <subcellularLocation>
        <location evidence="1 9">Cell inner membrane</location>
        <topology evidence="1 9">Single-pass membrane protein</topology>
    </subcellularLocation>
</comment>
<gene>
    <name evidence="13" type="ORF">HNQ75_004047</name>
</gene>
<evidence type="ECO:0000259" key="12">
    <source>
        <dbReference type="Pfam" id="PF26002"/>
    </source>
</evidence>
<dbReference type="GO" id="GO:0005886">
    <property type="term" value="C:plasma membrane"/>
    <property type="evidence" value="ECO:0007669"/>
    <property type="project" value="UniProtKB-SubCell"/>
</dbReference>
<evidence type="ECO:0000313" key="13">
    <source>
        <dbReference type="EMBL" id="MBB6182058.1"/>
    </source>
</evidence>
<dbReference type="Gene3D" id="1.10.287.1490">
    <property type="match status" value="1"/>
</dbReference>
<keyword evidence="7 9" id="KW-1133">Transmembrane helix</keyword>
<organism evidence="13 14">
    <name type="scientific">Pseudorhizobium flavum</name>
    <dbReference type="NCBI Taxonomy" id="1335061"/>
    <lineage>
        <taxon>Bacteria</taxon>
        <taxon>Pseudomonadati</taxon>
        <taxon>Pseudomonadota</taxon>
        <taxon>Alphaproteobacteria</taxon>
        <taxon>Hyphomicrobiales</taxon>
        <taxon>Rhizobiaceae</taxon>
        <taxon>Rhizobium/Agrobacterium group</taxon>
        <taxon>Pseudorhizobium</taxon>
    </lineage>
</organism>
<dbReference type="InterPro" id="IPR058982">
    <property type="entry name" value="Beta-barrel_AprE"/>
</dbReference>
<dbReference type="PRINTS" id="PR01490">
    <property type="entry name" value="RTXTOXIND"/>
</dbReference>
<dbReference type="AlphaFoldDB" id="A0A7X0DEJ5"/>
<evidence type="ECO:0000256" key="7">
    <source>
        <dbReference type="ARBA" id="ARBA00022989"/>
    </source>
</evidence>
<evidence type="ECO:0000313" key="14">
    <source>
        <dbReference type="Proteomes" id="UP000535501"/>
    </source>
</evidence>
<dbReference type="PANTHER" id="PTHR30386">
    <property type="entry name" value="MEMBRANE FUSION SUBUNIT OF EMRAB-TOLC MULTIDRUG EFFLUX PUMP"/>
    <property type="match status" value="1"/>
</dbReference>
<keyword evidence="14" id="KW-1185">Reference proteome</keyword>
<dbReference type="GO" id="GO:0015031">
    <property type="term" value="P:protein transport"/>
    <property type="evidence" value="ECO:0007669"/>
    <property type="project" value="InterPro"/>
</dbReference>
<feature type="transmembrane region" description="Helical" evidence="9">
    <location>
        <begin position="12"/>
        <end position="35"/>
    </location>
</feature>
<name>A0A7X0DEJ5_9HYPH</name>
<evidence type="ECO:0000256" key="9">
    <source>
        <dbReference type="RuleBase" id="RU365093"/>
    </source>
</evidence>
<keyword evidence="8 9" id="KW-0472">Membrane</keyword>
<feature type="domain" description="AprE-like long alpha-helical hairpin" evidence="11">
    <location>
        <begin position="94"/>
        <end position="281"/>
    </location>
</feature>
<sequence length="436" mass="48037">MTEAKKNKNFSPAPYITAGYVVVFLGVGVFGTWAATAPLASGVVAPGTLSVETNRKTIQHLEGGIISEILAKEGEIVEVGDLLVKLDPTQAYGNFTVLQTRVTLLEATQARLLAESVDAAEIEWPAGLSLDSNDPSVQAAVKLQQRLFKDRKLTKDGQVGIMKTRIEQLNEAVKGLQQQLSSVDKQIASMQSEIDRLTSGQKKGVIGENQLSQINRALLQLQGEHGEITAEIAKLRQTISETELQIVQIRQEFIERAGSELRDIRDQLAEVTERRNVARDVLNRTEVRAPVRGMVQNIQIHTTNGVIRPAEPILDIIPLDDDLIVSAKIRPIDIDSVHVDSEAEVRFSAFSSRTTPAIFGKLTVLSKDVILPQQQGQEPYYLARIEVADQNVPAEIRGRLLPGMPADVIVATGERTFADYMIRPLTDAFHKSMREK</sequence>
<dbReference type="RefSeq" id="WP_172977962.1">
    <property type="nucleotide sequence ID" value="NZ_JACHEJ010000018.1"/>
</dbReference>
<dbReference type="Proteomes" id="UP000535501">
    <property type="component" value="Unassembled WGS sequence"/>
</dbReference>
<keyword evidence="5 9" id="KW-0997">Cell inner membrane</keyword>
<comment type="caution">
    <text evidence="13">The sequence shown here is derived from an EMBL/GenBank/DDBJ whole genome shotgun (WGS) entry which is preliminary data.</text>
</comment>
<feature type="domain" description="AprE-like beta-barrel" evidence="12">
    <location>
        <begin position="323"/>
        <end position="413"/>
    </location>
</feature>
<keyword evidence="4 9" id="KW-1003">Cell membrane</keyword>
<keyword evidence="10" id="KW-0175">Coiled coil</keyword>
<comment type="similarity">
    <text evidence="2 9">Belongs to the membrane fusion protein (MFP) (TC 8.A.1) family.</text>
</comment>
<dbReference type="NCBIfam" id="TIGR01843">
    <property type="entry name" value="type_I_hlyD"/>
    <property type="match status" value="1"/>
</dbReference>
<dbReference type="PANTHER" id="PTHR30386:SF17">
    <property type="entry name" value="ALKALINE PROTEASE SECRETION PROTEIN APRE"/>
    <property type="match status" value="1"/>
</dbReference>
<evidence type="ECO:0000256" key="6">
    <source>
        <dbReference type="ARBA" id="ARBA00022692"/>
    </source>
</evidence>
<dbReference type="Pfam" id="PF26002">
    <property type="entry name" value="Beta-barrel_AprE"/>
    <property type="match status" value="1"/>
</dbReference>
<dbReference type="Gene3D" id="2.40.30.170">
    <property type="match status" value="1"/>
</dbReference>
<dbReference type="InterPro" id="IPR010129">
    <property type="entry name" value="T1SS_HlyD"/>
</dbReference>
<evidence type="ECO:0000256" key="4">
    <source>
        <dbReference type="ARBA" id="ARBA00022475"/>
    </source>
</evidence>
<dbReference type="InterPro" id="IPR058781">
    <property type="entry name" value="HH_AprE-like"/>
</dbReference>
<keyword evidence="3 9" id="KW-0813">Transport</keyword>
<evidence type="ECO:0000256" key="10">
    <source>
        <dbReference type="SAM" id="Coils"/>
    </source>
</evidence>
<dbReference type="Pfam" id="PF25994">
    <property type="entry name" value="HH_AprE"/>
    <property type="match status" value="1"/>
</dbReference>
<proteinExistence type="inferred from homology"/>
<evidence type="ECO:0000256" key="8">
    <source>
        <dbReference type="ARBA" id="ARBA00023136"/>
    </source>
</evidence>
<protein>
    <recommendedName>
        <fullName evidence="9">Membrane fusion protein (MFP) family protein</fullName>
    </recommendedName>
</protein>
<dbReference type="InterPro" id="IPR050739">
    <property type="entry name" value="MFP"/>
</dbReference>
<feature type="coiled-coil region" evidence="10">
    <location>
        <begin position="232"/>
        <end position="281"/>
    </location>
</feature>
<dbReference type="EMBL" id="JACHEJ010000018">
    <property type="protein sequence ID" value="MBB6182058.1"/>
    <property type="molecule type" value="Genomic_DNA"/>
</dbReference>
<keyword evidence="6 9" id="KW-0812">Transmembrane</keyword>
<evidence type="ECO:0000256" key="1">
    <source>
        <dbReference type="ARBA" id="ARBA00004377"/>
    </source>
</evidence>
<evidence type="ECO:0000256" key="3">
    <source>
        <dbReference type="ARBA" id="ARBA00022448"/>
    </source>
</evidence>